<evidence type="ECO:0000256" key="11">
    <source>
        <dbReference type="HAMAP-Rule" id="MF_00244"/>
    </source>
</evidence>
<keyword evidence="4 11" id="KW-0662">Pyridine nucleotide biosynthesis</keyword>
<keyword evidence="7 11" id="KW-0547">Nucleotide-binding</keyword>
<evidence type="ECO:0000256" key="7">
    <source>
        <dbReference type="ARBA" id="ARBA00022741"/>
    </source>
</evidence>
<evidence type="ECO:0000256" key="9">
    <source>
        <dbReference type="ARBA" id="ARBA00023027"/>
    </source>
</evidence>
<dbReference type="EMBL" id="AP021879">
    <property type="protein sequence ID" value="BBO91096.1"/>
    <property type="molecule type" value="Genomic_DNA"/>
</dbReference>
<keyword evidence="9 11" id="KW-0520">NAD</keyword>
<dbReference type="NCBIfam" id="TIGR00482">
    <property type="entry name" value="nicotinate (nicotinamide) nucleotide adenylyltransferase"/>
    <property type="match status" value="1"/>
</dbReference>
<dbReference type="CDD" id="cd02165">
    <property type="entry name" value="NMNAT"/>
    <property type="match status" value="1"/>
</dbReference>
<sequence>MRAGIFGGTFNPIHNGHLMVARQVLQRFSLDRLYIVPCRRPPHKPEASLAPVVHRLEMIRMALPADARYDISDVELQRRGPSYTIDTARHFASRMDAGDALFLVMGLDAFLELHTWKSQRRLLETVQPVVVTRTVDTEGPETAQHRMQAYIRSHLAGTYVYVARHRCWQPAAAGQAIHLLATDPVDVSSSQIRRRVKAGKNIAALVPTAVCAYIEQKGIYR</sequence>
<evidence type="ECO:0000256" key="1">
    <source>
        <dbReference type="ARBA" id="ARBA00002324"/>
    </source>
</evidence>
<comment type="catalytic activity">
    <reaction evidence="10 11">
        <text>nicotinate beta-D-ribonucleotide + ATP + H(+) = deamido-NAD(+) + diphosphate</text>
        <dbReference type="Rhea" id="RHEA:22860"/>
        <dbReference type="ChEBI" id="CHEBI:15378"/>
        <dbReference type="ChEBI" id="CHEBI:30616"/>
        <dbReference type="ChEBI" id="CHEBI:33019"/>
        <dbReference type="ChEBI" id="CHEBI:57502"/>
        <dbReference type="ChEBI" id="CHEBI:58437"/>
        <dbReference type="EC" id="2.7.7.18"/>
    </reaction>
</comment>
<dbReference type="PANTHER" id="PTHR39321">
    <property type="entry name" value="NICOTINATE-NUCLEOTIDE ADENYLYLTRANSFERASE-RELATED"/>
    <property type="match status" value="1"/>
</dbReference>
<dbReference type="InterPro" id="IPR004821">
    <property type="entry name" value="Cyt_trans-like"/>
</dbReference>
<name>A0A5K8AEZ5_9BACT</name>
<dbReference type="GO" id="GO:0004515">
    <property type="term" value="F:nicotinate-nucleotide adenylyltransferase activity"/>
    <property type="evidence" value="ECO:0007669"/>
    <property type="project" value="UniProtKB-UniRule"/>
</dbReference>
<accession>A0A5K8AEZ5</accession>
<protein>
    <recommendedName>
        <fullName evidence="11">Probable nicotinate-nucleotide adenylyltransferase</fullName>
        <ecNumber evidence="11">2.7.7.18</ecNumber>
    </recommendedName>
    <alternativeName>
        <fullName evidence="11">Deamido-NAD(+) diphosphorylase</fullName>
    </alternativeName>
    <alternativeName>
        <fullName evidence="11">Deamido-NAD(+) pyrophosphorylase</fullName>
    </alternativeName>
    <alternativeName>
        <fullName evidence="11">Nicotinate mononucleotide adenylyltransferase</fullName>
        <shortName evidence="11">NaMN adenylyltransferase</shortName>
    </alternativeName>
</protein>
<comment type="function">
    <text evidence="1 11">Catalyzes the reversible adenylation of nicotinate mononucleotide (NaMN) to nicotinic acid adenine dinucleotide (NaAD).</text>
</comment>
<comment type="similarity">
    <text evidence="3 11">Belongs to the NadD family.</text>
</comment>
<keyword evidence="14" id="KW-1185">Reference proteome</keyword>
<dbReference type="Gene3D" id="3.40.50.620">
    <property type="entry name" value="HUPs"/>
    <property type="match status" value="1"/>
</dbReference>
<proteinExistence type="inferred from homology"/>
<dbReference type="EC" id="2.7.7.18" evidence="11"/>
<evidence type="ECO:0000256" key="8">
    <source>
        <dbReference type="ARBA" id="ARBA00022840"/>
    </source>
</evidence>
<dbReference type="RefSeq" id="WP_155312067.1">
    <property type="nucleotide sequence ID" value="NZ_AP021879.1"/>
</dbReference>
<keyword evidence="6 11" id="KW-0548">Nucleotidyltransferase</keyword>
<evidence type="ECO:0000259" key="12">
    <source>
        <dbReference type="Pfam" id="PF01467"/>
    </source>
</evidence>
<evidence type="ECO:0000256" key="5">
    <source>
        <dbReference type="ARBA" id="ARBA00022679"/>
    </source>
</evidence>
<evidence type="ECO:0000313" key="13">
    <source>
        <dbReference type="EMBL" id="BBO91096.1"/>
    </source>
</evidence>
<dbReference type="NCBIfam" id="NF000840">
    <property type="entry name" value="PRK00071.1-3"/>
    <property type="match status" value="1"/>
</dbReference>
<comment type="pathway">
    <text evidence="2 11">Cofactor biosynthesis; NAD(+) biosynthesis; deamido-NAD(+) from nicotinate D-ribonucleotide: step 1/1.</text>
</comment>
<dbReference type="GO" id="GO:0005524">
    <property type="term" value="F:ATP binding"/>
    <property type="evidence" value="ECO:0007669"/>
    <property type="project" value="UniProtKB-KW"/>
</dbReference>
<dbReference type="PANTHER" id="PTHR39321:SF3">
    <property type="entry name" value="PHOSPHOPANTETHEINE ADENYLYLTRANSFERASE"/>
    <property type="match status" value="1"/>
</dbReference>
<dbReference type="Pfam" id="PF01467">
    <property type="entry name" value="CTP_transf_like"/>
    <property type="match status" value="1"/>
</dbReference>
<keyword evidence="8 11" id="KW-0067">ATP-binding</keyword>
<dbReference type="InterPro" id="IPR005248">
    <property type="entry name" value="NadD/NMNAT"/>
</dbReference>
<evidence type="ECO:0000313" key="14">
    <source>
        <dbReference type="Proteomes" id="UP000422108"/>
    </source>
</evidence>
<feature type="domain" description="Cytidyltransferase-like" evidence="12">
    <location>
        <begin position="5"/>
        <end position="195"/>
    </location>
</feature>
<evidence type="ECO:0000256" key="3">
    <source>
        <dbReference type="ARBA" id="ARBA00009014"/>
    </source>
</evidence>
<organism evidence="13 14">
    <name type="scientific">Desulfosarcina ovata subsp. ovata</name>
    <dbReference type="NCBI Taxonomy" id="2752305"/>
    <lineage>
        <taxon>Bacteria</taxon>
        <taxon>Pseudomonadati</taxon>
        <taxon>Thermodesulfobacteriota</taxon>
        <taxon>Desulfobacteria</taxon>
        <taxon>Desulfobacterales</taxon>
        <taxon>Desulfosarcinaceae</taxon>
        <taxon>Desulfosarcina</taxon>
    </lineage>
</organism>
<dbReference type="GO" id="GO:0009435">
    <property type="term" value="P:NAD+ biosynthetic process"/>
    <property type="evidence" value="ECO:0007669"/>
    <property type="project" value="UniProtKB-UniRule"/>
</dbReference>
<evidence type="ECO:0000256" key="4">
    <source>
        <dbReference type="ARBA" id="ARBA00022642"/>
    </source>
</evidence>
<reference evidence="13 14" key="1">
    <citation type="submission" date="2019-11" db="EMBL/GenBank/DDBJ databases">
        <title>Comparative genomics of hydrocarbon-degrading Desulfosarcina strains.</title>
        <authorList>
            <person name="Watanabe M."/>
            <person name="Kojima H."/>
            <person name="Fukui M."/>
        </authorList>
    </citation>
    <scope>NUCLEOTIDE SEQUENCE [LARGE SCALE GENOMIC DNA]</scope>
    <source>
        <strain evidence="14">oXyS1</strain>
    </source>
</reference>
<dbReference type="SUPFAM" id="SSF52374">
    <property type="entry name" value="Nucleotidylyl transferase"/>
    <property type="match status" value="1"/>
</dbReference>
<gene>
    <name evidence="11 13" type="primary">nadD</name>
    <name evidence="13" type="ORF">DSCOOX_42760</name>
</gene>
<evidence type="ECO:0000256" key="6">
    <source>
        <dbReference type="ARBA" id="ARBA00022695"/>
    </source>
</evidence>
<dbReference type="AlphaFoldDB" id="A0A5K8AEZ5"/>
<keyword evidence="5 11" id="KW-0808">Transferase</keyword>
<dbReference type="HAMAP" id="MF_00244">
    <property type="entry name" value="NaMN_adenylyltr"/>
    <property type="match status" value="1"/>
</dbReference>
<dbReference type="UniPathway" id="UPA00253">
    <property type="reaction ID" value="UER00332"/>
</dbReference>
<dbReference type="NCBIfam" id="TIGR00125">
    <property type="entry name" value="cyt_tran_rel"/>
    <property type="match status" value="1"/>
</dbReference>
<dbReference type="InterPro" id="IPR014729">
    <property type="entry name" value="Rossmann-like_a/b/a_fold"/>
</dbReference>
<evidence type="ECO:0000256" key="2">
    <source>
        <dbReference type="ARBA" id="ARBA00005019"/>
    </source>
</evidence>
<evidence type="ECO:0000256" key="10">
    <source>
        <dbReference type="ARBA" id="ARBA00048721"/>
    </source>
</evidence>
<dbReference type="Proteomes" id="UP000422108">
    <property type="component" value="Chromosome"/>
</dbReference>